<dbReference type="Proteomes" id="UP000078240">
    <property type="component" value="Unassembled WGS sequence"/>
</dbReference>
<dbReference type="GO" id="GO:0016410">
    <property type="term" value="F:N-acyltransferase activity"/>
    <property type="evidence" value="ECO:0007669"/>
    <property type="project" value="TreeGrafter"/>
</dbReference>
<sequence>MASETLYLPDGQTFNVSPVFAGVRFHSQAYNIYSHPFPAGWTVVLHTEDTVTTKQESKILDGDSNSAHETTALNISTTPKRCCGHSDGQENRSTSTRQFTRPTLDCDSLFISSFANPPSAEFKPASSPTRHIAMMLWVTLYWYFHQPDPTDMGQSRNTAVGKKPRCDWRVIIRRDGILRGRNIIPKLERMGLIAALDSSVGTCHGDASGGFARMFVSKRMFWQIPGRLFLFILEPIRGQTHYGNSSYSATPSTSRPSSPDRTGPLHEAGPMTPSSQSQNFLDPDSPGAKSTCAPLLVPPAFPVTAYYSTSYLPTYYPPAPLQYIFTDGTCHPLRPKPPHMGEIFYTRYVPSVGQYLSFRVASLSPLPVPYLGPVCTGSDYITPEERHLMTLSDTELLSSWHSKRRVCGEWADYGPQQLNVALRSQHSFPAIGMWGGVPFGYFEIYWVKEGKLRRTMSSSRNNTGDWDRGLHVMMGQEWAERDSSVLRVTG</sequence>
<dbReference type="SUPFAM" id="SSF55729">
    <property type="entry name" value="Acyl-CoA N-acyltransferases (Nat)"/>
    <property type="match status" value="1"/>
</dbReference>
<protein>
    <submittedName>
        <fullName evidence="3">Aerobactin siderophore biosynthesis protein iucB</fullName>
    </submittedName>
</protein>
<name>A0A179FJ56_PURLI</name>
<accession>A0A179FJ56</accession>
<evidence type="ECO:0000313" key="4">
    <source>
        <dbReference type="Proteomes" id="UP000078240"/>
    </source>
</evidence>
<dbReference type="Gene3D" id="3.40.630.30">
    <property type="match status" value="1"/>
</dbReference>
<dbReference type="PANTHER" id="PTHR31438">
    <property type="entry name" value="LYSINE N-ACYLTRANSFERASE C17G9.06C-RELATED"/>
    <property type="match status" value="1"/>
</dbReference>
<reference evidence="3 4" key="1">
    <citation type="submission" date="2016-01" db="EMBL/GenBank/DDBJ databases">
        <title>Biosynthesis of antibiotic leucinostatins and their inhibition on Phytophthora in bio-control Purpureocillium lilacinum.</title>
        <authorList>
            <person name="Wang G."/>
            <person name="Liu Z."/>
            <person name="Lin R."/>
            <person name="Li E."/>
            <person name="Mao Z."/>
            <person name="Ling J."/>
            <person name="Yin W."/>
            <person name="Xie B."/>
        </authorList>
    </citation>
    <scope>NUCLEOTIDE SEQUENCE [LARGE SCALE GENOMIC DNA]</scope>
    <source>
        <strain evidence="3">PLBJ-1</strain>
    </source>
</reference>
<proteinExistence type="inferred from homology"/>
<organism evidence="3 4">
    <name type="scientific">Purpureocillium lilacinum</name>
    <name type="common">Paecilomyces lilacinus</name>
    <dbReference type="NCBI Taxonomy" id="33203"/>
    <lineage>
        <taxon>Eukaryota</taxon>
        <taxon>Fungi</taxon>
        <taxon>Dikarya</taxon>
        <taxon>Ascomycota</taxon>
        <taxon>Pezizomycotina</taxon>
        <taxon>Sordariomycetes</taxon>
        <taxon>Hypocreomycetidae</taxon>
        <taxon>Hypocreales</taxon>
        <taxon>Ophiocordycipitaceae</taxon>
        <taxon>Purpureocillium</taxon>
    </lineage>
</organism>
<evidence type="ECO:0000313" key="3">
    <source>
        <dbReference type="EMBL" id="OAQ65554.1"/>
    </source>
</evidence>
<dbReference type="AlphaFoldDB" id="A0A179FJ56"/>
<dbReference type="InterPro" id="IPR016181">
    <property type="entry name" value="Acyl_CoA_acyltransferase"/>
</dbReference>
<dbReference type="Pfam" id="PF13523">
    <property type="entry name" value="Acetyltransf_8"/>
    <property type="match status" value="1"/>
</dbReference>
<comment type="caution">
    <text evidence="3">The sequence shown here is derived from an EMBL/GenBank/DDBJ whole genome shotgun (WGS) entry which is preliminary data.</text>
</comment>
<evidence type="ECO:0000256" key="1">
    <source>
        <dbReference type="ARBA" id="ARBA00009893"/>
    </source>
</evidence>
<dbReference type="PANTHER" id="PTHR31438:SF1">
    <property type="entry name" value="LYSINE N-ACYLTRANSFERASE C17G9.06C-RELATED"/>
    <property type="match status" value="1"/>
</dbReference>
<gene>
    <name evidence="3" type="ORF">VFPBJ_11184</name>
</gene>
<feature type="compositionally biased region" description="Polar residues" evidence="2">
    <location>
        <begin position="63"/>
        <end position="79"/>
    </location>
</feature>
<dbReference type="EMBL" id="LSBH01000015">
    <property type="protein sequence ID" value="OAQ65554.1"/>
    <property type="molecule type" value="Genomic_DNA"/>
</dbReference>
<feature type="compositionally biased region" description="Low complexity" evidence="2">
    <location>
        <begin position="245"/>
        <end position="262"/>
    </location>
</feature>
<comment type="similarity">
    <text evidence="1">Belongs to the lysine N-acyltransferase MbtK family.</text>
</comment>
<feature type="region of interest" description="Disordered" evidence="2">
    <location>
        <begin position="244"/>
        <end position="287"/>
    </location>
</feature>
<evidence type="ECO:0000256" key="2">
    <source>
        <dbReference type="SAM" id="MobiDB-lite"/>
    </source>
</evidence>
<feature type="region of interest" description="Disordered" evidence="2">
    <location>
        <begin position="56"/>
        <end position="98"/>
    </location>
</feature>